<evidence type="ECO:0000259" key="3">
    <source>
        <dbReference type="PROSITE" id="PS50048"/>
    </source>
</evidence>
<feature type="region of interest" description="Disordered" evidence="2">
    <location>
        <begin position="1"/>
        <end position="22"/>
    </location>
</feature>
<protein>
    <recommendedName>
        <fullName evidence="3">Zn(2)-C6 fungal-type domain-containing protein</fullName>
    </recommendedName>
</protein>
<dbReference type="GO" id="GO:0005634">
    <property type="term" value="C:nucleus"/>
    <property type="evidence" value="ECO:0007669"/>
    <property type="project" value="TreeGrafter"/>
</dbReference>
<sequence>MSTAITAGASSQPAGCAPKHRACDECRTRKLACTKEPDGCSRCKREGIACHYSPQKQMGRPRKRPREESSHDPATTNDTPANKNAMIDTPPDTEDLGLSFVNFLTAGESHANLDAPISSPQEKGFSWSFGYAGDSLGEVGFDTIPQTDSPPSYSLNIDPSLFQPIADLPSMDPVPNLTPNSATTPESVESSRGCGGDPAAAAEDATKPKTCAHTAALYLALDSMQKPPEGVENAIRHARQATRAAYDAVHCPVCSFKIDPLDFGSGPDIMRSFQNLMLLAALIPSIVHAYQRILQAVDEEARRATAEQRRLVFRLRGFGGILWGAGPAEQENMCTAAGTLNHREMEPAMWRLTVRALLKADVYGLSTVEVTEADTPLHIGLKDIVMQMEQKSKQRHAVVDALLATGHWQPPACGMMIRKSDEMPTCQTIIKIAKSAIDALVIA</sequence>
<evidence type="ECO:0000256" key="2">
    <source>
        <dbReference type="SAM" id="MobiDB-lite"/>
    </source>
</evidence>
<comment type="caution">
    <text evidence="4">The sequence shown here is derived from an EMBL/GenBank/DDBJ whole genome shotgun (WGS) entry which is preliminary data.</text>
</comment>
<feature type="region of interest" description="Disordered" evidence="2">
    <location>
        <begin position="175"/>
        <end position="206"/>
    </location>
</feature>
<feature type="compositionally biased region" description="Polar residues" evidence="2">
    <location>
        <begin position="72"/>
        <end position="82"/>
    </location>
</feature>
<keyword evidence="1" id="KW-0539">Nucleus</keyword>
<dbReference type="SMART" id="SM00066">
    <property type="entry name" value="GAL4"/>
    <property type="match status" value="1"/>
</dbReference>
<organism evidence="4 5">
    <name type="scientific">Daldinia eschscholtzii</name>
    <dbReference type="NCBI Taxonomy" id="292717"/>
    <lineage>
        <taxon>Eukaryota</taxon>
        <taxon>Fungi</taxon>
        <taxon>Dikarya</taxon>
        <taxon>Ascomycota</taxon>
        <taxon>Pezizomycotina</taxon>
        <taxon>Sordariomycetes</taxon>
        <taxon>Xylariomycetidae</taxon>
        <taxon>Xylariales</taxon>
        <taxon>Hypoxylaceae</taxon>
        <taxon>Daldinia</taxon>
    </lineage>
</organism>
<name>A0AAX6MNE4_9PEZI</name>
<feature type="compositionally biased region" description="Polar residues" evidence="2">
    <location>
        <begin position="177"/>
        <end position="190"/>
    </location>
</feature>
<dbReference type="InterPro" id="IPR050797">
    <property type="entry name" value="Carb_Metab_Trans_Reg"/>
</dbReference>
<dbReference type="CDD" id="cd00067">
    <property type="entry name" value="GAL4"/>
    <property type="match status" value="1"/>
</dbReference>
<feature type="region of interest" description="Disordered" evidence="2">
    <location>
        <begin position="51"/>
        <end position="88"/>
    </location>
</feature>
<dbReference type="PANTHER" id="PTHR31668:SF4">
    <property type="entry name" value="TRANSCRIPTIONAL ACTIVATOR PROTEIN DAL81"/>
    <property type="match status" value="1"/>
</dbReference>
<dbReference type="PROSITE" id="PS50048">
    <property type="entry name" value="ZN2_CY6_FUNGAL_2"/>
    <property type="match status" value="1"/>
</dbReference>
<evidence type="ECO:0000313" key="5">
    <source>
        <dbReference type="Proteomes" id="UP001369815"/>
    </source>
</evidence>
<dbReference type="GO" id="GO:0001080">
    <property type="term" value="P:nitrogen catabolite activation of transcription from RNA polymerase II promoter"/>
    <property type="evidence" value="ECO:0007669"/>
    <property type="project" value="TreeGrafter"/>
</dbReference>
<dbReference type="PANTHER" id="PTHR31668">
    <property type="entry name" value="GLUCOSE TRANSPORT TRANSCRIPTION REGULATOR RGT1-RELATED-RELATED"/>
    <property type="match status" value="1"/>
</dbReference>
<dbReference type="Proteomes" id="UP001369815">
    <property type="component" value="Unassembled WGS sequence"/>
</dbReference>
<dbReference type="SUPFAM" id="SSF57701">
    <property type="entry name" value="Zn2/Cys6 DNA-binding domain"/>
    <property type="match status" value="1"/>
</dbReference>
<evidence type="ECO:0000256" key="1">
    <source>
        <dbReference type="ARBA" id="ARBA00023242"/>
    </source>
</evidence>
<feature type="domain" description="Zn(2)-C6 fungal-type" evidence="3">
    <location>
        <begin position="22"/>
        <end position="52"/>
    </location>
</feature>
<keyword evidence="5" id="KW-1185">Reference proteome</keyword>
<dbReference type="Gene3D" id="4.10.240.10">
    <property type="entry name" value="Zn(2)-C6 fungal-type DNA-binding domain"/>
    <property type="match status" value="1"/>
</dbReference>
<feature type="compositionally biased region" description="Polar residues" evidence="2">
    <location>
        <begin position="1"/>
        <end position="13"/>
    </location>
</feature>
<dbReference type="GO" id="GO:0008270">
    <property type="term" value="F:zinc ion binding"/>
    <property type="evidence" value="ECO:0007669"/>
    <property type="project" value="InterPro"/>
</dbReference>
<dbReference type="AlphaFoldDB" id="A0AAX6MNE4"/>
<evidence type="ECO:0000313" key="4">
    <source>
        <dbReference type="EMBL" id="KAK6954006.1"/>
    </source>
</evidence>
<dbReference type="Pfam" id="PF00172">
    <property type="entry name" value="Zn_clus"/>
    <property type="match status" value="1"/>
</dbReference>
<reference evidence="4 5" key="1">
    <citation type="journal article" date="2024" name="Front Chem Biol">
        <title>Unveiling the potential of Daldinia eschscholtzii MFLUCC 19-0629 through bioactivity and bioinformatics studies for enhanced sustainable agriculture production.</title>
        <authorList>
            <person name="Brooks S."/>
            <person name="Weaver J.A."/>
            <person name="Klomchit A."/>
            <person name="Alharthi S.A."/>
            <person name="Onlamun T."/>
            <person name="Nurani R."/>
            <person name="Vong T.K."/>
            <person name="Alberti F."/>
            <person name="Greco C."/>
        </authorList>
    </citation>
    <scope>NUCLEOTIDE SEQUENCE [LARGE SCALE GENOMIC DNA]</scope>
    <source>
        <strain evidence="4">MFLUCC 19-0629</strain>
    </source>
</reference>
<gene>
    <name evidence="4" type="ORF">Daesc_003968</name>
</gene>
<dbReference type="EMBL" id="JBANMG010000004">
    <property type="protein sequence ID" value="KAK6954006.1"/>
    <property type="molecule type" value="Genomic_DNA"/>
</dbReference>
<proteinExistence type="predicted"/>
<dbReference type="InterPro" id="IPR036864">
    <property type="entry name" value="Zn2-C6_fun-type_DNA-bd_sf"/>
</dbReference>
<dbReference type="PROSITE" id="PS00463">
    <property type="entry name" value="ZN2_CY6_FUNGAL_1"/>
    <property type="match status" value="1"/>
</dbReference>
<dbReference type="InterPro" id="IPR001138">
    <property type="entry name" value="Zn2Cys6_DnaBD"/>
</dbReference>
<accession>A0AAX6MNE4</accession>
<dbReference type="GO" id="GO:0000981">
    <property type="term" value="F:DNA-binding transcription factor activity, RNA polymerase II-specific"/>
    <property type="evidence" value="ECO:0007669"/>
    <property type="project" value="InterPro"/>
</dbReference>